<dbReference type="InterPro" id="IPR001841">
    <property type="entry name" value="Znf_RING"/>
</dbReference>
<dbReference type="GO" id="GO:0008270">
    <property type="term" value="F:zinc ion binding"/>
    <property type="evidence" value="ECO:0007669"/>
    <property type="project" value="UniProtKB-KW"/>
</dbReference>
<dbReference type="RefSeq" id="XP_016235040.1">
    <property type="nucleotide sequence ID" value="XM_016381938.1"/>
</dbReference>
<dbReference type="VEuPathDB" id="FungiDB:PV08_07609"/>
<dbReference type="AlphaFoldDB" id="A0A0D2BU69"/>
<proteinExistence type="predicted"/>
<dbReference type="Proteomes" id="UP000053328">
    <property type="component" value="Unassembled WGS sequence"/>
</dbReference>
<dbReference type="OrthoDB" id="442921at2759"/>
<accession>A0A0D2BU69</accession>
<keyword evidence="1" id="KW-0862">Zinc</keyword>
<dbReference type="SUPFAM" id="SSF54236">
    <property type="entry name" value="Ubiquitin-like"/>
    <property type="match status" value="1"/>
</dbReference>
<dbReference type="InterPro" id="IPR013083">
    <property type="entry name" value="Znf_RING/FYVE/PHD"/>
</dbReference>
<organism evidence="3 4">
    <name type="scientific">Exophiala spinifera</name>
    <dbReference type="NCBI Taxonomy" id="91928"/>
    <lineage>
        <taxon>Eukaryota</taxon>
        <taxon>Fungi</taxon>
        <taxon>Dikarya</taxon>
        <taxon>Ascomycota</taxon>
        <taxon>Pezizomycotina</taxon>
        <taxon>Eurotiomycetes</taxon>
        <taxon>Chaetothyriomycetidae</taxon>
        <taxon>Chaetothyriales</taxon>
        <taxon>Herpotrichiellaceae</taxon>
        <taxon>Exophiala</taxon>
    </lineage>
</organism>
<dbReference type="SUPFAM" id="SSF57850">
    <property type="entry name" value="RING/U-box"/>
    <property type="match status" value="1"/>
</dbReference>
<dbReference type="Gene3D" id="3.30.40.10">
    <property type="entry name" value="Zinc/RING finger domain, C3HC4 (zinc finger)"/>
    <property type="match status" value="1"/>
</dbReference>
<feature type="domain" description="RING-type" evidence="2">
    <location>
        <begin position="211"/>
        <end position="273"/>
    </location>
</feature>
<keyword evidence="4" id="KW-1185">Reference proteome</keyword>
<sequence length="320" mass="36331">MSTIIVPCSEGDTVIFLKVVDGDKEYIILMRKRDKLRDLMKKFWKGSCKRPHPALFTHQGKKIRARSTVASLGLVCGDTIQYQATGENPKEIFYEELVILADSCKQFSKGLMIIFHDMPVAWFESEDVEAQRVLLKHSVEELNDRMLDLKHLRHAPYNRVSYGCLTAAQLFLAEFMLEMFSVDDILSMSDVDHIPEASTSQSFGEEDDEICLVCHESVLQASASTTGANKQVSPDVVMVSCCHKFAHALCLAEWFVHSVYYQDYQTETCPHCRTAYPPSDAYPLHRKALFALASREPHEIEAGHWAAMWQEMETASPLRS</sequence>
<evidence type="ECO:0000313" key="4">
    <source>
        <dbReference type="Proteomes" id="UP000053328"/>
    </source>
</evidence>
<evidence type="ECO:0000313" key="3">
    <source>
        <dbReference type="EMBL" id="KIW14824.1"/>
    </source>
</evidence>
<evidence type="ECO:0000256" key="1">
    <source>
        <dbReference type="PROSITE-ProRule" id="PRU00175"/>
    </source>
</evidence>
<dbReference type="InterPro" id="IPR029071">
    <property type="entry name" value="Ubiquitin-like_domsf"/>
</dbReference>
<keyword evidence="1" id="KW-0479">Metal-binding</keyword>
<dbReference type="HOGENOM" id="CLU_700261_0_0_1"/>
<protein>
    <recommendedName>
        <fullName evidence="2">RING-type domain-containing protein</fullName>
    </recommendedName>
</protein>
<dbReference type="EMBL" id="KN847496">
    <property type="protein sequence ID" value="KIW14824.1"/>
    <property type="molecule type" value="Genomic_DNA"/>
</dbReference>
<reference evidence="3 4" key="1">
    <citation type="submission" date="2015-01" db="EMBL/GenBank/DDBJ databases">
        <title>The Genome Sequence of Exophiala spinifera CBS89968.</title>
        <authorList>
            <consortium name="The Broad Institute Genomics Platform"/>
            <person name="Cuomo C."/>
            <person name="de Hoog S."/>
            <person name="Gorbushina A."/>
            <person name="Stielow B."/>
            <person name="Teixiera M."/>
            <person name="Abouelleil A."/>
            <person name="Chapman S.B."/>
            <person name="Priest M."/>
            <person name="Young S.K."/>
            <person name="Wortman J."/>
            <person name="Nusbaum C."/>
            <person name="Birren B."/>
        </authorList>
    </citation>
    <scope>NUCLEOTIDE SEQUENCE [LARGE SCALE GENOMIC DNA]</scope>
    <source>
        <strain evidence="3 4">CBS 89968</strain>
    </source>
</reference>
<dbReference type="CDD" id="cd01763">
    <property type="entry name" value="Ubl_SUMO_like"/>
    <property type="match status" value="1"/>
</dbReference>
<dbReference type="Gene3D" id="3.10.20.90">
    <property type="entry name" value="Phosphatidylinositol 3-kinase Catalytic Subunit, Chain A, domain 1"/>
    <property type="match status" value="1"/>
</dbReference>
<name>A0A0D2BU69_9EURO</name>
<dbReference type="GeneID" id="27334692"/>
<dbReference type="PROSITE" id="PS50089">
    <property type="entry name" value="ZF_RING_2"/>
    <property type="match status" value="1"/>
</dbReference>
<keyword evidence="1" id="KW-0863">Zinc-finger</keyword>
<gene>
    <name evidence="3" type="ORF">PV08_07609</name>
</gene>
<evidence type="ECO:0000259" key="2">
    <source>
        <dbReference type="PROSITE" id="PS50089"/>
    </source>
</evidence>